<name>A0A2S6HNB4_9FIRM</name>
<organism evidence="2 3">
    <name type="scientific">Lacrimispora xylanisolvens</name>
    <dbReference type="NCBI Taxonomy" id="384636"/>
    <lineage>
        <taxon>Bacteria</taxon>
        <taxon>Bacillati</taxon>
        <taxon>Bacillota</taxon>
        <taxon>Clostridia</taxon>
        <taxon>Lachnospirales</taxon>
        <taxon>Lachnospiraceae</taxon>
        <taxon>Lacrimispora</taxon>
    </lineage>
</organism>
<keyword evidence="1" id="KW-0175">Coiled coil</keyword>
<dbReference type="RefSeq" id="WP_104438679.1">
    <property type="nucleotide sequence ID" value="NZ_PTJA01000012.1"/>
</dbReference>
<protein>
    <submittedName>
        <fullName evidence="2">Uncharacterized protein</fullName>
    </submittedName>
</protein>
<reference evidence="2 3" key="1">
    <citation type="submission" date="2018-02" db="EMBL/GenBank/DDBJ databases">
        <title>Genomic Encyclopedia of Archaeal and Bacterial Type Strains, Phase II (KMG-II): from individual species to whole genera.</title>
        <authorList>
            <person name="Goeker M."/>
        </authorList>
    </citation>
    <scope>NUCLEOTIDE SEQUENCE [LARGE SCALE GENOMIC DNA]</scope>
    <source>
        <strain evidence="2 3">DSM 3808</strain>
    </source>
</reference>
<evidence type="ECO:0000313" key="3">
    <source>
        <dbReference type="Proteomes" id="UP000237749"/>
    </source>
</evidence>
<comment type="caution">
    <text evidence="2">The sequence shown here is derived from an EMBL/GenBank/DDBJ whole genome shotgun (WGS) entry which is preliminary data.</text>
</comment>
<gene>
    <name evidence="2" type="ORF">BXY41_112148</name>
</gene>
<accession>A0A2S6HNB4</accession>
<dbReference type="Proteomes" id="UP000237749">
    <property type="component" value="Unassembled WGS sequence"/>
</dbReference>
<dbReference type="EMBL" id="PTJA01000012">
    <property type="protein sequence ID" value="PPK78988.1"/>
    <property type="molecule type" value="Genomic_DNA"/>
</dbReference>
<keyword evidence="3" id="KW-1185">Reference proteome</keyword>
<feature type="coiled-coil region" evidence="1">
    <location>
        <begin position="173"/>
        <end position="200"/>
    </location>
</feature>
<evidence type="ECO:0000313" key="2">
    <source>
        <dbReference type="EMBL" id="PPK78988.1"/>
    </source>
</evidence>
<evidence type="ECO:0000256" key="1">
    <source>
        <dbReference type="SAM" id="Coils"/>
    </source>
</evidence>
<dbReference type="AlphaFoldDB" id="A0A2S6HNB4"/>
<proteinExistence type="predicted"/>
<sequence>MGFLVRLLEKGSLKKPLHFTLDKIVEEYIPAGEVPPYAQELKGLASKNNLNLKDIAELAVLVRTEIDQLKDEVETFVAVTEKAKRVQANLNLWNEILNELTWDYSYQDEVTDTDTFVHLKAVEEIPRMHHAITQLLGEKEALRLESQLVLQAEILQSSIFNLEQTLLAMIPEIRNLKEKKTKLEEEIKIFQRDAEELKEMGEAADPKQSTQLSEKGKALVIRKKNLATSEKEINAYMEAVQKTAIQIFNVFKEVSRSAAEGVRTAINRLTGENRKALRKAEDIQGFTEGRKKLSQLYALLELLDDCMRIHQKYDRLKS</sequence>